<sequence length="119" mass="12753">MLKQVSLATVMLLTALTAQTAFAAADCPANPKDKWLSELDMQKKIVNDYGWVIYKFKTDGECYEVYGMAPKEDAKPAAEADKAATAPAVAAAPAAAPEMGKVEAYFNTATGEVVKKEMD</sequence>
<feature type="signal peptide" evidence="1">
    <location>
        <begin position="1"/>
        <end position="23"/>
    </location>
</feature>
<dbReference type="Proteomes" id="UP000664466">
    <property type="component" value="Unassembled WGS sequence"/>
</dbReference>
<evidence type="ECO:0000259" key="2">
    <source>
        <dbReference type="Pfam" id="PF13670"/>
    </source>
</evidence>
<reference evidence="4" key="2">
    <citation type="submission" date="2021-04" db="EMBL/GenBank/DDBJ databases">
        <title>Complete Genome and methylome analysis of Thiothrix fructosivorans ATCC 49748.</title>
        <authorList>
            <person name="Fomenkov A."/>
            <person name="Sun L."/>
            <person name="Vincze T."/>
            <person name="Grabovich M.Y."/>
            <person name="Roberts R.J."/>
        </authorList>
    </citation>
    <scope>NUCLEOTIDE SEQUENCE</scope>
    <source>
        <strain evidence="4">ATCC 49748</strain>
    </source>
</reference>
<protein>
    <submittedName>
        <fullName evidence="4">PepSY domain-containing protein</fullName>
    </submittedName>
</protein>
<name>A0A8B0SNU9_9GAMM</name>
<organism evidence="4">
    <name type="scientific">Thiothrix fructosivorans</name>
    <dbReference type="NCBI Taxonomy" id="111770"/>
    <lineage>
        <taxon>Bacteria</taxon>
        <taxon>Pseudomonadati</taxon>
        <taxon>Pseudomonadota</taxon>
        <taxon>Gammaproteobacteria</taxon>
        <taxon>Thiotrichales</taxon>
        <taxon>Thiotrichaceae</taxon>
        <taxon>Thiothrix</taxon>
    </lineage>
</organism>
<dbReference type="InterPro" id="IPR025711">
    <property type="entry name" value="PepSY"/>
</dbReference>
<dbReference type="AlphaFoldDB" id="A0A8B0SNU9"/>
<evidence type="ECO:0000313" key="3">
    <source>
        <dbReference type="EMBL" id="MBO0614119.1"/>
    </source>
</evidence>
<keyword evidence="1" id="KW-0732">Signal</keyword>
<reference evidence="3 5" key="1">
    <citation type="submission" date="2021-03" db="EMBL/GenBank/DDBJ databases">
        <title>Draft genome and methylome analysis of Thiotrix fructosivoruns ATCC 49748.</title>
        <authorList>
            <person name="Fomenkov A."/>
            <person name="Grabovich M.Y."/>
            <person name="Roberts R.J."/>
        </authorList>
    </citation>
    <scope>NUCLEOTIDE SEQUENCE [LARGE SCALE GENOMIC DNA]</scope>
    <source>
        <strain evidence="3 5">ATCC 49748</strain>
    </source>
</reference>
<keyword evidence="5" id="KW-1185">Reference proteome</keyword>
<dbReference type="RefSeq" id="WP_207251873.1">
    <property type="nucleotide sequence ID" value="NZ_JAFMPM010000008.1"/>
</dbReference>
<feature type="chain" id="PRO_5032902070" evidence="1">
    <location>
        <begin position="24"/>
        <end position="119"/>
    </location>
</feature>
<evidence type="ECO:0000256" key="1">
    <source>
        <dbReference type="SAM" id="SignalP"/>
    </source>
</evidence>
<accession>A0A8B0SNU9</accession>
<evidence type="ECO:0000313" key="4">
    <source>
        <dbReference type="EMBL" id="QTX12604.1"/>
    </source>
</evidence>
<proteinExistence type="predicted"/>
<evidence type="ECO:0000313" key="5">
    <source>
        <dbReference type="Proteomes" id="UP000664466"/>
    </source>
</evidence>
<dbReference type="Pfam" id="PF13670">
    <property type="entry name" value="PepSY_2"/>
    <property type="match status" value="1"/>
</dbReference>
<feature type="domain" description="PepSY" evidence="2">
    <location>
        <begin position="8"/>
        <end position="69"/>
    </location>
</feature>
<dbReference type="EMBL" id="JAFMPM010000008">
    <property type="protein sequence ID" value="MBO0614119.1"/>
    <property type="molecule type" value="Genomic_DNA"/>
</dbReference>
<dbReference type="EMBL" id="CP072748">
    <property type="protein sequence ID" value="QTX12604.1"/>
    <property type="molecule type" value="Genomic_DNA"/>
</dbReference>
<gene>
    <name evidence="4" type="ORF">J1836_009885</name>
    <name evidence="3" type="ORF">J1836_14505</name>
</gene>